<keyword evidence="3" id="KW-0539">Nucleus</keyword>
<evidence type="ECO:0000256" key="6">
    <source>
        <dbReference type="SAM" id="MobiDB-lite"/>
    </source>
</evidence>
<proteinExistence type="predicted"/>
<dbReference type="GO" id="GO:0003723">
    <property type="term" value="F:RNA binding"/>
    <property type="evidence" value="ECO:0007669"/>
    <property type="project" value="UniProtKB-UniRule"/>
</dbReference>
<evidence type="ECO:0000313" key="8">
    <source>
        <dbReference type="EMBL" id="JAT80529.1"/>
    </source>
</evidence>
<feature type="coiled-coil region" evidence="5">
    <location>
        <begin position="161"/>
        <end position="198"/>
    </location>
</feature>
<dbReference type="SMART" id="SM00360">
    <property type="entry name" value="RRM"/>
    <property type="match status" value="1"/>
</dbReference>
<sequence length="476" mass="54794">MEENVALDSTKQKKFVKSIKGIKKLIKKKDADPKAKESQGEKVKKGRVGKKKRPERGLVYLAHIPHGFYEHEMTQYFKQFGVVTNARVIKSKRTGRSKGYAFVQFKEPAVAQIVADTMNNYLMGKRLIKASYIEPEKQKQRAFRRHWNSVNNPGNNLRIKMKKKYNENKDEEGELKRAKKLLTNINKTKKKLRELGINYDFFTPVDMPEVLANKKRVKDEESKENVIVNDKKSKKDKKAEAPVVDNKKPVSKESKGKVNKIENKAVQETAKNKAQVTKEHLKTKKSKKLNQNESDKNTQKQKKQNLKDKGVTPLEDFIKVNDDSGDESDSSLDFDSDEYEKMMEQEDDEESEASGDESDEDGADSEEDDEDDEDESDDASDESEVEIQKKKKLVSQQQIKKGGKQKPQQKAVQQKPVQQKILQQKPSQQKMPQSKAPQPQQTKRKAPQNAQSSPKMPKFEKQSNQKPRNKQFKKKK</sequence>
<dbReference type="GO" id="GO:0005730">
    <property type="term" value="C:nucleolus"/>
    <property type="evidence" value="ECO:0007669"/>
    <property type="project" value="UniProtKB-SubCell"/>
</dbReference>
<organism evidence="8">
    <name type="scientific">Pectinophora gossypiella</name>
    <name type="common">Cotton pink bollworm</name>
    <name type="synonym">Depressaria gossypiella</name>
    <dbReference type="NCBI Taxonomy" id="13191"/>
    <lineage>
        <taxon>Eukaryota</taxon>
        <taxon>Metazoa</taxon>
        <taxon>Ecdysozoa</taxon>
        <taxon>Arthropoda</taxon>
        <taxon>Hexapoda</taxon>
        <taxon>Insecta</taxon>
        <taxon>Pterygota</taxon>
        <taxon>Neoptera</taxon>
        <taxon>Endopterygota</taxon>
        <taxon>Lepidoptera</taxon>
        <taxon>Glossata</taxon>
        <taxon>Ditrysia</taxon>
        <taxon>Gelechioidea</taxon>
        <taxon>Gelechiidae</taxon>
        <taxon>Apatetrinae</taxon>
        <taxon>Pectinophora</taxon>
    </lineage>
</organism>
<evidence type="ECO:0000256" key="2">
    <source>
        <dbReference type="ARBA" id="ARBA00022884"/>
    </source>
</evidence>
<dbReference type="Pfam" id="PF00076">
    <property type="entry name" value="RRM_1"/>
    <property type="match status" value="1"/>
</dbReference>
<dbReference type="AlphaFoldDB" id="A0A1E1W0R9"/>
<reference evidence="8" key="1">
    <citation type="submission" date="2015-09" db="EMBL/GenBank/DDBJ databases">
        <title>De novo assembly of Pectinophora gossypiella (Pink Bollworm) gut transcriptome.</title>
        <authorList>
            <person name="Tassone E.E."/>
        </authorList>
    </citation>
    <scope>NUCLEOTIDE SEQUENCE</scope>
</reference>
<dbReference type="Gene3D" id="3.30.70.330">
    <property type="match status" value="1"/>
</dbReference>
<feature type="compositionally biased region" description="Basic and acidic residues" evidence="6">
    <location>
        <begin position="305"/>
        <end position="322"/>
    </location>
</feature>
<feature type="compositionally biased region" description="Basic and acidic residues" evidence="6">
    <location>
        <begin position="28"/>
        <end position="43"/>
    </location>
</feature>
<feature type="compositionally biased region" description="Acidic residues" evidence="6">
    <location>
        <begin position="345"/>
        <end position="385"/>
    </location>
</feature>
<gene>
    <name evidence="8" type="ORF">g.3986</name>
</gene>
<evidence type="ECO:0000256" key="5">
    <source>
        <dbReference type="SAM" id="Coils"/>
    </source>
</evidence>
<feature type="region of interest" description="Disordered" evidence="6">
    <location>
        <begin position="216"/>
        <end position="476"/>
    </location>
</feature>
<feature type="region of interest" description="Disordered" evidence="6">
    <location>
        <begin position="26"/>
        <end position="51"/>
    </location>
</feature>
<dbReference type="InterPro" id="IPR012677">
    <property type="entry name" value="Nucleotide-bd_a/b_plait_sf"/>
</dbReference>
<accession>A0A1E1W0R9</accession>
<feature type="compositionally biased region" description="Basic and acidic residues" evidence="6">
    <location>
        <begin position="217"/>
        <end position="265"/>
    </location>
</feature>
<evidence type="ECO:0000256" key="4">
    <source>
        <dbReference type="PROSITE-ProRule" id="PRU00176"/>
    </source>
</evidence>
<comment type="subcellular location">
    <subcellularLocation>
        <location evidence="1">Nucleus</location>
        <location evidence="1">Nucleolus</location>
    </subcellularLocation>
</comment>
<dbReference type="SUPFAM" id="SSF54928">
    <property type="entry name" value="RNA-binding domain, RBD"/>
    <property type="match status" value="1"/>
</dbReference>
<keyword evidence="5" id="KW-0175">Coiled coil</keyword>
<name>A0A1E1W0R9_PECGO</name>
<feature type="compositionally biased region" description="Low complexity" evidence="6">
    <location>
        <begin position="396"/>
        <end position="441"/>
    </location>
</feature>
<dbReference type="OrthoDB" id="21467at2759"/>
<protein>
    <recommendedName>
        <fullName evidence="7">RRM domain-containing protein</fullName>
    </recommendedName>
</protein>
<dbReference type="InterPro" id="IPR035979">
    <property type="entry name" value="RBD_domain_sf"/>
</dbReference>
<evidence type="ECO:0000259" key="7">
    <source>
        <dbReference type="PROSITE" id="PS50102"/>
    </source>
</evidence>
<dbReference type="CDD" id="cd12307">
    <property type="entry name" value="RRM_NIFK_like"/>
    <property type="match status" value="1"/>
</dbReference>
<evidence type="ECO:0000256" key="1">
    <source>
        <dbReference type="ARBA" id="ARBA00004604"/>
    </source>
</evidence>
<feature type="domain" description="RRM" evidence="7">
    <location>
        <begin position="57"/>
        <end position="135"/>
    </location>
</feature>
<dbReference type="PROSITE" id="PS50102">
    <property type="entry name" value="RRM"/>
    <property type="match status" value="1"/>
</dbReference>
<keyword evidence="2 4" id="KW-0694">RNA-binding</keyword>
<feature type="compositionally biased region" description="Basic residues" evidence="6">
    <location>
        <begin position="467"/>
        <end position="476"/>
    </location>
</feature>
<feature type="compositionally biased region" description="Acidic residues" evidence="6">
    <location>
        <begin position="323"/>
        <end position="338"/>
    </location>
</feature>
<dbReference type="EMBL" id="GDQN01010525">
    <property type="protein sequence ID" value="JAT80529.1"/>
    <property type="molecule type" value="Transcribed_RNA"/>
</dbReference>
<dbReference type="PANTHER" id="PTHR46754">
    <property type="entry name" value="MKI67 FHA DOMAIN-INTERACTING NUCLEOLAR PHOSPHOPROTEIN"/>
    <property type="match status" value="1"/>
</dbReference>
<evidence type="ECO:0000256" key="3">
    <source>
        <dbReference type="ARBA" id="ARBA00023242"/>
    </source>
</evidence>
<dbReference type="InterPro" id="IPR000504">
    <property type="entry name" value="RRM_dom"/>
</dbReference>